<accession>A0A3B0XC09</accession>
<dbReference type="AlphaFoldDB" id="A0A3B0XC09"/>
<evidence type="ECO:0000313" key="1">
    <source>
        <dbReference type="EMBL" id="VAW59089.1"/>
    </source>
</evidence>
<gene>
    <name evidence="1" type="ORF">MNBD_GAMMA08-557</name>
</gene>
<name>A0A3B0XC09_9ZZZZ</name>
<sequence>TPNGAGTCSAGGTSWVMELNANDGSRLPEAPFDVDGNGIINDKDVASFGADKITSGVRLKEGISAGGGVLSSRNSSSERKYFSGSNARVNQILESATAEYRKRQSWRQLR</sequence>
<reference evidence="1" key="1">
    <citation type="submission" date="2018-06" db="EMBL/GenBank/DDBJ databases">
        <authorList>
            <person name="Zhirakovskaya E."/>
        </authorList>
    </citation>
    <scope>NUCLEOTIDE SEQUENCE</scope>
</reference>
<dbReference type="EMBL" id="UOFH01000054">
    <property type="protein sequence ID" value="VAW59089.1"/>
    <property type="molecule type" value="Genomic_DNA"/>
</dbReference>
<evidence type="ECO:0008006" key="2">
    <source>
        <dbReference type="Google" id="ProtNLM"/>
    </source>
</evidence>
<dbReference type="InterPro" id="IPR018247">
    <property type="entry name" value="EF_Hand_1_Ca_BS"/>
</dbReference>
<proteinExistence type="predicted"/>
<dbReference type="PROSITE" id="PS00018">
    <property type="entry name" value="EF_HAND_1"/>
    <property type="match status" value="1"/>
</dbReference>
<protein>
    <recommendedName>
        <fullName evidence="2">EF-hand domain-containing protein</fullName>
    </recommendedName>
</protein>
<feature type="non-terminal residue" evidence="1">
    <location>
        <position position="1"/>
    </location>
</feature>
<organism evidence="1">
    <name type="scientific">hydrothermal vent metagenome</name>
    <dbReference type="NCBI Taxonomy" id="652676"/>
    <lineage>
        <taxon>unclassified sequences</taxon>
        <taxon>metagenomes</taxon>
        <taxon>ecological metagenomes</taxon>
    </lineage>
</organism>